<dbReference type="Pfam" id="PF13895">
    <property type="entry name" value="Ig_2"/>
    <property type="match status" value="1"/>
</dbReference>
<evidence type="ECO:0000259" key="1">
    <source>
        <dbReference type="PROSITE" id="PS50835"/>
    </source>
</evidence>
<dbReference type="InParanoid" id="A0A6L2Q6G1"/>
<keyword evidence="3" id="KW-1185">Reference proteome</keyword>
<dbReference type="Gene3D" id="2.60.40.10">
    <property type="entry name" value="Immunoglobulins"/>
    <property type="match status" value="1"/>
</dbReference>
<dbReference type="PANTHER" id="PTHR21261">
    <property type="entry name" value="BEAT PROTEIN"/>
    <property type="match status" value="1"/>
</dbReference>
<dbReference type="OrthoDB" id="10015491at2759"/>
<dbReference type="Proteomes" id="UP000502823">
    <property type="component" value="Unassembled WGS sequence"/>
</dbReference>
<dbReference type="InterPro" id="IPR007110">
    <property type="entry name" value="Ig-like_dom"/>
</dbReference>
<gene>
    <name evidence="2" type="ORF">Cfor_07162</name>
</gene>
<dbReference type="CDD" id="cd00096">
    <property type="entry name" value="Ig"/>
    <property type="match status" value="1"/>
</dbReference>
<dbReference type="PANTHER" id="PTHR21261:SF15">
    <property type="entry name" value="BEATEN PATH IIIA, ISOFORM D-RELATED"/>
    <property type="match status" value="1"/>
</dbReference>
<reference evidence="3" key="1">
    <citation type="submission" date="2020-01" db="EMBL/GenBank/DDBJ databases">
        <title>Draft genome sequence of the Termite Coptotermes fromosanus.</title>
        <authorList>
            <person name="Itakura S."/>
            <person name="Yosikawa Y."/>
            <person name="Umezawa K."/>
        </authorList>
    </citation>
    <scope>NUCLEOTIDE SEQUENCE [LARGE SCALE GENOMIC DNA]</scope>
</reference>
<proteinExistence type="predicted"/>
<feature type="domain" description="Ig-like" evidence="1">
    <location>
        <begin position="19"/>
        <end position="105"/>
    </location>
</feature>
<dbReference type="SUPFAM" id="SSF48726">
    <property type="entry name" value="Immunoglobulin"/>
    <property type="match status" value="1"/>
</dbReference>
<dbReference type="AlphaFoldDB" id="A0A6L2Q6G1"/>
<protein>
    <recommendedName>
        <fullName evidence="1">Ig-like domain-containing protein</fullName>
    </recommendedName>
</protein>
<name>A0A6L2Q6G1_COPFO</name>
<accession>A0A6L2Q6G1</accession>
<dbReference type="PROSITE" id="PS50835">
    <property type="entry name" value="IG_LIKE"/>
    <property type="match status" value="1"/>
</dbReference>
<evidence type="ECO:0000313" key="2">
    <source>
        <dbReference type="EMBL" id="GFG37427.1"/>
    </source>
</evidence>
<dbReference type="InterPro" id="IPR013783">
    <property type="entry name" value="Ig-like_fold"/>
</dbReference>
<comment type="caution">
    <text evidence="2">The sequence shown here is derived from an EMBL/GenBank/DDBJ whole genome shotgun (WGS) entry which is preliminary data.</text>
</comment>
<dbReference type="FunFam" id="2.60.40.10:FF:000437">
    <property type="entry name" value="Beat-IIIc, isoform A"/>
    <property type="match status" value="1"/>
</dbReference>
<organism evidence="2 3">
    <name type="scientific">Coptotermes formosanus</name>
    <name type="common">Formosan subterranean termite</name>
    <dbReference type="NCBI Taxonomy" id="36987"/>
    <lineage>
        <taxon>Eukaryota</taxon>
        <taxon>Metazoa</taxon>
        <taxon>Ecdysozoa</taxon>
        <taxon>Arthropoda</taxon>
        <taxon>Hexapoda</taxon>
        <taxon>Insecta</taxon>
        <taxon>Pterygota</taxon>
        <taxon>Neoptera</taxon>
        <taxon>Polyneoptera</taxon>
        <taxon>Dictyoptera</taxon>
        <taxon>Blattodea</taxon>
        <taxon>Blattoidea</taxon>
        <taxon>Termitoidae</taxon>
        <taxon>Rhinotermitidae</taxon>
        <taxon>Coptotermes</taxon>
    </lineage>
</organism>
<dbReference type="EMBL" id="BLKM01000700">
    <property type="protein sequence ID" value="GFG37427.1"/>
    <property type="molecule type" value="Genomic_DNA"/>
</dbReference>
<feature type="non-terminal residue" evidence="2">
    <location>
        <position position="1"/>
    </location>
</feature>
<dbReference type="InterPro" id="IPR036179">
    <property type="entry name" value="Ig-like_dom_sf"/>
</dbReference>
<evidence type="ECO:0000313" key="3">
    <source>
        <dbReference type="Proteomes" id="UP000502823"/>
    </source>
</evidence>
<dbReference type="GO" id="GO:0008045">
    <property type="term" value="P:motor neuron axon guidance"/>
    <property type="evidence" value="ECO:0007669"/>
    <property type="project" value="TreeGrafter"/>
</dbReference>
<sequence length="166" mass="18639">VNCLRLNEVRIPMHTVRDQNARLECHFDLEGEALYSVKWYKDGNEFFRYLPRDQPPTLVFPLPGVTVDMNNSTENQVVLKSVNLSSTGRYRCEVSAEAPSFQTVSDHGDMVVVGKPKYAFTLLGFTLASSKTWSSARMSLCSFSCVKDDVLIPAEPVVSVTEFCTF</sequence>